<evidence type="ECO:0000313" key="2">
    <source>
        <dbReference type="Proteomes" id="UP001148482"/>
    </source>
</evidence>
<protein>
    <submittedName>
        <fullName evidence="1">2'-5' RNA ligase family protein</fullName>
    </submittedName>
</protein>
<dbReference type="AlphaFoldDB" id="A0A9X3I0X9"/>
<dbReference type="Proteomes" id="UP001148482">
    <property type="component" value="Unassembled WGS sequence"/>
</dbReference>
<evidence type="ECO:0000313" key="1">
    <source>
        <dbReference type="EMBL" id="MCX2837382.1"/>
    </source>
</evidence>
<dbReference type="Gene3D" id="3.90.1140.10">
    <property type="entry name" value="Cyclic phosphodiesterase"/>
    <property type="match status" value="1"/>
</dbReference>
<dbReference type="RefSeq" id="WP_266068601.1">
    <property type="nucleotide sequence ID" value="NZ_JAPJDA010000005.1"/>
</dbReference>
<organism evidence="1 2">
    <name type="scientific">Salinimicrobium profundisediminis</name>
    <dbReference type="NCBI Taxonomy" id="2994553"/>
    <lineage>
        <taxon>Bacteria</taxon>
        <taxon>Pseudomonadati</taxon>
        <taxon>Bacteroidota</taxon>
        <taxon>Flavobacteriia</taxon>
        <taxon>Flavobacteriales</taxon>
        <taxon>Flavobacteriaceae</taxon>
        <taxon>Salinimicrobium</taxon>
    </lineage>
</organism>
<proteinExistence type="predicted"/>
<sequence length="182" mass="20974">MAFSRALYFVAIVPPTAVKEQVKNMKLEIKEKFQVAHALKLPAHITLIPPVWLSEDQETQFITLLRSVSQDQSPFCIALSDFGHFKQRTIFINVVNHEPVNSLHENLLQKLSGLLPPNHPEKLHPHVTLATRDLTYQKFPKVWQEFKNGIFSAEFQVDALTLFKHNGKTWDVLEVFTFSEKN</sequence>
<dbReference type="EMBL" id="JAPJDA010000005">
    <property type="protein sequence ID" value="MCX2837382.1"/>
    <property type="molecule type" value="Genomic_DNA"/>
</dbReference>
<dbReference type="GO" id="GO:0016874">
    <property type="term" value="F:ligase activity"/>
    <property type="evidence" value="ECO:0007669"/>
    <property type="project" value="UniProtKB-KW"/>
</dbReference>
<dbReference type="InterPro" id="IPR009097">
    <property type="entry name" value="Cyclic_Pdiesterase"/>
</dbReference>
<dbReference type="InterPro" id="IPR050580">
    <property type="entry name" value="2H_phosphoesterase_YjcG-like"/>
</dbReference>
<keyword evidence="1" id="KW-0436">Ligase</keyword>
<dbReference type="PANTHER" id="PTHR40037">
    <property type="entry name" value="PHOSPHOESTERASE YJCG-RELATED"/>
    <property type="match status" value="1"/>
</dbReference>
<keyword evidence="2" id="KW-1185">Reference proteome</keyword>
<accession>A0A9X3I0X9</accession>
<dbReference type="PANTHER" id="PTHR40037:SF1">
    <property type="entry name" value="PHOSPHOESTERASE SAOUHSC_00951-RELATED"/>
    <property type="match status" value="1"/>
</dbReference>
<reference evidence="1" key="1">
    <citation type="submission" date="2022-11" db="EMBL/GenBank/DDBJ databases">
        <title>Salinimicrobium profundisediminis sp. nov., isolated from deep-sea sediment of the Mariana Trench.</title>
        <authorList>
            <person name="Fu H."/>
        </authorList>
    </citation>
    <scope>NUCLEOTIDE SEQUENCE</scope>
    <source>
        <strain evidence="1">MT39</strain>
    </source>
</reference>
<dbReference type="Pfam" id="PF13563">
    <property type="entry name" value="2_5_RNA_ligase2"/>
    <property type="match status" value="1"/>
</dbReference>
<comment type="caution">
    <text evidence="1">The sequence shown here is derived from an EMBL/GenBank/DDBJ whole genome shotgun (WGS) entry which is preliminary data.</text>
</comment>
<gene>
    <name evidence="1" type="ORF">OQ279_04395</name>
</gene>
<name>A0A9X3I0X9_9FLAO</name>
<dbReference type="SUPFAM" id="SSF55144">
    <property type="entry name" value="LigT-like"/>
    <property type="match status" value="1"/>
</dbReference>